<reference evidence="6" key="3">
    <citation type="submission" date="2025-09" db="UniProtKB">
        <authorList>
            <consortium name="Ensembl"/>
        </authorList>
    </citation>
    <scope>IDENTIFICATION</scope>
</reference>
<reference evidence="6" key="1">
    <citation type="submission" date="2019-06" db="EMBL/GenBank/DDBJ databases">
        <authorList>
            <consortium name="Wellcome Sanger Institute Data Sharing"/>
        </authorList>
    </citation>
    <scope>NUCLEOTIDE SEQUENCE [LARGE SCALE GENOMIC DNA]</scope>
</reference>
<organism evidence="6 7">
    <name type="scientific">Salarias fasciatus</name>
    <name type="common">Jewelled blenny</name>
    <name type="synonym">Blennius fasciatus</name>
    <dbReference type="NCBI Taxonomy" id="181472"/>
    <lineage>
        <taxon>Eukaryota</taxon>
        <taxon>Metazoa</taxon>
        <taxon>Chordata</taxon>
        <taxon>Craniata</taxon>
        <taxon>Vertebrata</taxon>
        <taxon>Euteleostomi</taxon>
        <taxon>Actinopterygii</taxon>
        <taxon>Neopterygii</taxon>
        <taxon>Teleostei</taxon>
        <taxon>Neoteleostei</taxon>
        <taxon>Acanthomorphata</taxon>
        <taxon>Ovalentaria</taxon>
        <taxon>Blenniimorphae</taxon>
        <taxon>Blenniiformes</taxon>
        <taxon>Blennioidei</taxon>
        <taxon>Blenniidae</taxon>
        <taxon>Salariinae</taxon>
        <taxon>Salarias</taxon>
    </lineage>
</organism>
<protein>
    <submittedName>
        <fullName evidence="6">Extracellular matrix protein 1-like</fullName>
    </submittedName>
</protein>
<dbReference type="FunCoup" id="A0A672J1I2">
    <property type="interactions" value="948"/>
</dbReference>
<dbReference type="GO" id="GO:0007165">
    <property type="term" value="P:signal transduction"/>
    <property type="evidence" value="ECO:0007669"/>
    <property type="project" value="InterPro"/>
</dbReference>
<dbReference type="OMA" id="CCRCRSH"/>
<dbReference type="RefSeq" id="XP_029959511.1">
    <property type="nucleotide sequence ID" value="XM_030103651.1"/>
</dbReference>
<dbReference type="Gene3D" id="1.10.246.10">
    <property type="match status" value="3"/>
</dbReference>
<evidence type="ECO:0000313" key="7">
    <source>
        <dbReference type="Proteomes" id="UP000472267"/>
    </source>
</evidence>
<dbReference type="OrthoDB" id="9889855at2759"/>
<evidence type="ECO:0000313" key="6">
    <source>
        <dbReference type="Ensembl" id="ENSSFAP00005048061.1"/>
    </source>
</evidence>
<name>A0A672J1I2_SALFA</name>
<keyword evidence="3" id="KW-0677">Repeat</keyword>
<evidence type="ECO:0000256" key="4">
    <source>
        <dbReference type="SAM" id="MobiDB-lite"/>
    </source>
</evidence>
<dbReference type="GeneID" id="115397380"/>
<dbReference type="AlphaFoldDB" id="A0A672J1I2"/>
<dbReference type="Pfam" id="PF05782">
    <property type="entry name" value="ECM1"/>
    <property type="match status" value="2"/>
</dbReference>
<feature type="region of interest" description="Disordered" evidence="4">
    <location>
        <begin position="74"/>
        <end position="106"/>
    </location>
</feature>
<evidence type="ECO:0000256" key="3">
    <source>
        <dbReference type="ARBA" id="ARBA00022737"/>
    </source>
</evidence>
<dbReference type="Ensembl" id="ENSSFAT00005049669.1">
    <property type="protein sequence ID" value="ENSSFAP00005048061.1"/>
    <property type="gene ID" value="ENSSFAG00005023373.1"/>
</dbReference>
<gene>
    <name evidence="6" type="primary">LOC115397380</name>
</gene>
<evidence type="ECO:0000256" key="2">
    <source>
        <dbReference type="ARBA" id="ARBA00022525"/>
    </source>
</evidence>
<feature type="chain" id="PRO_5025670769" evidence="5">
    <location>
        <begin position="22"/>
        <end position="510"/>
    </location>
</feature>
<feature type="signal peptide" evidence="5">
    <location>
        <begin position="1"/>
        <end position="21"/>
    </location>
</feature>
<dbReference type="PANTHER" id="PTHR16776:SF3">
    <property type="entry name" value="EXTRACELLULAR MATRIX PROTEIN 1"/>
    <property type="match status" value="1"/>
</dbReference>
<keyword evidence="5" id="KW-0732">Signal</keyword>
<accession>A0A672J1I2</accession>
<dbReference type="GO" id="GO:0030500">
    <property type="term" value="P:regulation of bone mineralization"/>
    <property type="evidence" value="ECO:0007669"/>
    <property type="project" value="TreeGrafter"/>
</dbReference>
<dbReference type="InterPro" id="IPR020858">
    <property type="entry name" value="Serum_albumin-like"/>
</dbReference>
<reference evidence="6" key="2">
    <citation type="submission" date="2025-08" db="UniProtKB">
        <authorList>
            <consortium name="Ensembl"/>
        </authorList>
    </citation>
    <scope>IDENTIFICATION</scope>
</reference>
<evidence type="ECO:0000256" key="5">
    <source>
        <dbReference type="SAM" id="SignalP"/>
    </source>
</evidence>
<comment type="subcellular location">
    <subcellularLocation>
        <location evidence="1">Secreted</location>
    </subcellularLocation>
</comment>
<dbReference type="InParanoid" id="A0A672J1I2"/>
<dbReference type="InterPro" id="IPR008605">
    <property type="entry name" value="ECM1"/>
</dbReference>
<dbReference type="SUPFAM" id="SSF48552">
    <property type="entry name" value="Serum albumin-like"/>
    <property type="match status" value="3"/>
</dbReference>
<keyword evidence="7" id="KW-1185">Reference proteome</keyword>
<keyword evidence="2" id="KW-0964">Secreted</keyword>
<proteinExistence type="predicted"/>
<dbReference type="PANTHER" id="PTHR16776">
    <property type="entry name" value="EXTRACELLULAR MATRIX PROTEIN 1"/>
    <property type="match status" value="1"/>
</dbReference>
<dbReference type="GO" id="GO:0005615">
    <property type="term" value="C:extracellular space"/>
    <property type="evidence" value="ECO:0007669"/>
    <property type="project" value="InterPro"/>
</dbReference>
<sequence>MGSAWLLFCPTTLLLVSLSSAQDELGSEQRAHTYDDIGKIMQEMQHPDSFMLQREADLTELLDLTDFPVEQVMVPPPGHGTRERGGFRPGALTPRGRRPGFSPRSFGGPPILEYPVQFPLGRPTSENLEAICLHGDHRPRYPDSYFPDSGFGQQRRRASAVNTAEAWFGTCCKGNQTWEKEVTLCCATQAWERSVDLFCQEDSSVKDRLYDCCRLSGQDRLSCFNNDAPKPNYDATELLPVQPLPSTANFTFDPSTCERTPVTQYRARANRAKQQKKPLTSMKVDMNFPLGRPTAETVKSMCRSQKLRPFYNIRCLPAEGYELVARQARAINHLENGFKKCCKKKKGLLSCADQKWREELDKFCRSKNGEQVDFSCCSHEKGQDRYNCFQAISQDPFYNLTSVAEEITLTKLCTTHKIIKKRFPVGIPLKTFVKKCCPLPEEEKTTCFMQKVVDTSKNLCSVKKPLPAVRRCCAVPSHETPHCISTILKDAVTKAADVLRQKMRKRCPLS</sequence>
<dbReference type="Proteomes" id="UP000472267">
    <property type="component" value="Chromosome 11"/>
</dbReference>
<dbReference type="CTD" id="100332249"/>
<evidence type="ECO:0000256" key="1">
    <source>
        <dbReference type="ARBA" id="ARBA00004613"/>
    </source>
</evidence>